<reference evidence="3" key="1">
    <citation type="submission" date="2022-06" db="EMBL/GenBank/DDBJ databases">
        <title>Aeoliella straminimaris, a novel planctomycete from sediments.</title>
        <authorList>
            <person name="Vitorino I.R."/>
            <person name="Lage O.M."/>
        </authorList>
    </citation>
    <scope>NUCLEOTIDE SEQUENCE</scope>
    <source>
        <strain evidence="3">ICT_H6.2</strain>
    </source>
</reference>
<protein>
    <submittedName>
        <fullName evidence="3">Fatty acid desaturase</fullName>
        <ecNumber evidence="3">1.14.19.-</ecNumber>
    </submittedName>
</protein>
<comment type="caution">
    <text evidence="3">The sequence shown here is derived from an EMBL/GenBank/DDBJ whole genome shotgun (WGS) entry which is preliminary data.</text>
</comment>
<accession>A0A9X2F7R9</accession>
<evidence type="ECO:0000313" key="4">
    <source>
        <dbReference type="Proteomes" id="UP001155241"/>
    </source>
</evidence>
<feature type="transmembrane region" description="Helical" evidence="1">
    <location>
        <begin position="62"/>
        <end position="80"/>
    </location>
</feature>
<keyword evidence="3" id="KW-0560">Oxidoreductase</keyword>
<evidence type="ECO:0000256" key="1">
    <source>
        <dbReference type="SAM" id="Phobius"/>
    </source>
</evidence>
<keyword evidence="1" id="KW-0812">Transmembrane</keyword>
<dbReference type="EC" id="1.14.19.-" evidence="3"/>
<dbReference type="Proteomes" id="UP001155241">
    <property type="component" value="Unassembled WGS sequence"/>
</dbReference>
<organism evidence="3 4">
    <name type="scientific">Aeoliella straminimaris</name>
    <dbReference type="NCBI Taxonomy" id="2954799"/>
    <lineage>
        <taxon>Bacteria</taxon>
        <taxon>Pseudomonadati</taxon>
        <taxon>Planctomycetota</taxon>
        <taxon>Planctomycetia</taxon>
        <taxon>Pirellulales</taxon>
        <taxon>Lacipirellulaceae</taxon>
        <taxon>Aeoliella</taxon>
    </lineage>
</organism>
<dbReference type="EMBL" id="JAMXLR010000026">
    <property type="protein sequence ID" value="MCO6043895.1"/>
    <property type="molecule type" value="Genomic_DNA"/>
</dbReference>
<sequence>MSSPASTPDLTRREMYAEIRKLCAPDNYTNWFVLLREYAVYAAIVAACVWSTHRLSAAGWSWGWQVPIYAVTIFLIGFWSQTRLATLVHESSHYLLFKNRLLNDVMANIFVVFPFFGKVGNYRIGHWGHHRNVNDLEHDPDLLRLLKHHPREFPLTKWRFLWEYVLLQFSPHKAYSYLKGRAEYVTFMKDEDNIVDRSPLSPRALNIMRIAYYGTLLAVLAYFNLWIPYFVFWLVPLITVYPASLFLREIAHHGNFPDNGDYTNSRVYEGLWLEKAIFFPFGEWNHVLHHMFPTIPWHKMRQAHNVMMRYPPYRDNVVICDGFMFKGHMGKEYPTVLDVLSKPSHTYLRGTDRETSEIRRSTADEIGTTEKHMDKMLAGES</sequence>
<keyword evidence="4" id="KW-1185">Reference proteome</keyword>
<evidence type="ECO:0000313" key="3">
    <source>
        <dbReference type="EMBL" id="MCO6043895.1"/>
    </source>
</evidence>
<proteinExistence type="predicted"/>
<dbReference type="InterPro" id="IPR005804">
    <property type="entry name" value="FA_desaturase_dom"/>
</dbReference>
<dbReference type="Pfam" id="PF00487">
    <property type="entry name" value="FA_desaturase"/>
    <property type="match status" value="1"/>
</dbReference>
<gene>
    <name evidence="3" type="ORF">NG895_08240</name>
</gene>
<dbReference type="GO" id="GO:0008610">
    <property type="term" value="P:lipid biosynthetic process"/>
    <property type="evidence" value="ECO:0007669"/>
    <property type="project" value="UniProtKB-ARBA"/>
</dbReference>
<keyword evidence="1" id="KW-1133">Transmembrane helix</keyword>
<evidence type="ECO:0000259" key="2">
    <source>
        <dbReference type="Pfam" id="PF00487"/>
    </source>
</evidence>
<dbReference type="GO" id="GO:0016020">
    <property type="term" value="C:membrane"/>
    <property type="evidence" value="ECO:0007669"/>
    <property type="project" value="TreeGrafter"/>
</dbReference>
<feature type="transmembrane region" description="Helical" evidence="1">
    <location>
        <begin position="31"/>
        <end position="50"/>
    </location>
</feature>
<dbReference type="PANTHER" id="PTHR19353">
    <property type="entry name" value="FATTY ACID DESATURASE 2"/>
    <property type="match status" value="1"/>
</dbReference>
<dbReference type="PANTHER" id="PTHR19353:SF19">
    <property type="entry name" value="DELTA(5) FATTY ACID DESATURASE C-RELATED"/>
    <property type="match status" value="1"/>
</dbReference>
<feature type="transmembrane region" description="Helical" evidence="1">
    <location>
        <begin position="100"/>
        <end position="117"/>
    </location>
</feature>
<dbReference type="InterPro" id="IPR012171">
    <property type="entry name" value="Fatty_acid_desaturase"/>
</dbReference>
<dbReference type="GO" id="GO:0016717">
    <property type="term" value="F:oxidoreductase activity, acting on paired donors, with oxidation of a pair of donors resulting in the reduction of molecular oxygen to two molecules of water"/>
    <property type="evidence" value="ECO:0007669"/>
    <property type="project" value="TreeGrafter"/>
</dbReference>
<name>A0A9X2F7R9_9BACT</name>
<dbReference type="RefSeq" id="WP_252851997.1">
    <property type="nucleotide sequence ID" value="NZ_JAMXLR010000026.1"/>
</dbReference>
<feature type="domain" description="Fatty acid desaturase" evidence="2">
    <location>
        <begin position="68"/>
        <end position="315"/>
    </location>
</feature>
<keyword evidence="1" id="KW-0472">Membrane</keyword>
<dbReference type="AlphaFoldDB" id="A0A9X2F7R9"/>